<gene>
    <name evidence="1" type="ORF">NC653_003885</name>
</gene>
<sequence length="70" mass="7768">MESGNMVVTSFHHALISIKSSVNSPRRLVGLLSLMAPPTAIRYLKLKFLTGLHLYVINLHSFLDFLSCAP</sequence>
<accession>A0AAD6WJA4</accession>
<dbReference type="EMBL" id="JAQIZT010000001">
    <property type="protein sequence ID" value="KAJ7014407.1"/>
    <property type="molecule type" value="Genomic_DNA"/>
</dbReference>
<evidence type="ECO:0000313" key="2">
    <source>
        <dbReference type="Proteomes" id="UP001164929"/>
    </source>
</evidence>
<proteinExistence type="predicted"/>
<evidence type="ECO:0000313" key="1">
    <source>
        <dbReference type="EMBL" id="KAJ7014407.1"/>
    </source>
</evidence>
<reference evidence="1 2" key="1">
    <citation type="journal article" date="2023" name="Mol. Ecol. Resour.">
        <title>Chromosome-level genome assembly of a triploid poplar Populus alba 'Berolinensis'.</title>
        <authorList>
            <person name="Chen S."/>
            <person name="Yu Y."/>
            <person name="Wang X."/>
            <person name="Wang S."/>
            <person name="Zhang T."/>
            <person name="Zhou Y."/>
            <person name="He R."/>
            <person name="Meng N."/>
            <person name="Wang Y."/>
            <person name="Liu W."/>
            <person name="Liu Z."/>
            <person name="Liu J."/>
            <person name="Guo Q."/>
            <person name="Huang H."/>
            <person name="Sederoff R.R."/>
            <person name="Wang G."/>
            <person name="Qu G."/>
            <person name="Chen S."/>
        </authorList>
    </citation>
    <scope>NUCLEOTIDE SEQUENCE [LARGE SCALE GENOMIC DNA]</scope>
    <source>
        <strain evidence="1">SC-2020</strain>
    </source>
</reference>
<dbReference type="AlphaFoldDB" id="A0AAD6WJA4"/>
<keyword evidence="2" id="KW-1185">Reference proteome</keyword>
<organism evidence="1 2">
    <name type="scientific">Populus alba x Populus x berolinensis</name>
    <dbReference type="NCBI Taxonomy" id="444605"/>
    <lineage>
        <taxon>Eukaryota</taxon>
        <taxon>Viridiplantae</taxon>
        <taxon>Streptophyta</taxon>
        <taxon>Embryophyta</taxon>
        <taxon>Tracheophyta</taxon>
        <taxon>Spermatophyta</taxon>
        <taxon>Magnoliopsida</taxon>
        <taxon>eudicotyledons</taxon>
        <taxon>Gunneridae</taxon>
        <taxon>Pentapetalae</taxon>
        <taxon>rosids</taxon>
        <taxon>fabids</taxon>
        <taxon>Malpighiales</taxon>
        <taxon>Salicaceae</taxon>
        <taxon>Saliceae</taxon>
        <taxon>Populus</taxon>
    </lineage>
</organism>
<name>A0AAD6WJA4_9ROSI</name>
<protein>
    <submittedName>
        <fullName evidence="1">Uncharacterized protein</fullName>
    </submittedName>
</protein>
<dbReference type="Proteomes" id="UP001164929">
    <property type="component" value="Chromosome 1"/>
</dbReference>
<comment type="caution">
    <text evidence="1">The sequence shown here is derived from an EMBL/GenBank/DDBJ whole genome shotgun (WGS) entry which is preliminary data.</text>
</comment>